<feature type="region of interest" description="Disordered" evidence="1">
    <location>
        <begin position="405"/>
        <end position="426"/>
    </location>
</feature>
<dbReference type="SUPFAM" id="SSF54277">
    <property type="entry name" value="CAD &amp; PB1 domains"/>
    <property type="match status" value="1"/>
</dbReference>
<sequence>MRGDSVDGDSRSTVLGALKSRYSCLSEPLPLATAGGVDNDRRYLHPLWVFGSRDDEPHSPPAASSHKPMLDLNITIDPHMIKDKIKAVLSGLRFHEPRVLVQFWSPVTVRKHCSLTTLDQPFGLGAIDEGLYMYRLESEQRMFVLEEEHKEILGPPARVYCQKLPEWSFGIHTLPVRQYVQDLVACHSIPGYIILPVFEPGSGCCLGVLELITSSNCIDNAFEVHEVLRALKEENLRSSNIFEDHSFHTQIRDERRQHELDEIQNKQPIVAAAEGTGQSVVPCLDVGIEDFDINPRTTQRNRKRSETTISLEEIEKHVAAASLNVRRSTLRRCCRNLGIRWPNRKYNDKSNKTIRKRKRTKSSVGLKKFNKKHYGRKTTKELLDILVVVVCRFVKRFRRSRGILRRPYRNGPDKSDSRRKLGQTEIHTSEEASTSVFGERLCTKNGLATLTEYDKHSSTLVLQQQEPPEQYNENTAATNTVKILTIEATYREEIAKFGFRISDGLVKLEELVAKRFHLNLGRFKLKYVDADGDLIWIACDRALMESVGEFRQTDHQTVIRLLVLSSPNV</sequence>
<dbReference type="InterPro" id="IPR000270">
    <property type="entry name" value="PB1_dom"/>
</dbReference>
<dbReference type="OrthoDB" id="6270329at2759"/>
<comment type="caution">
    <text evidence="3">The sequence shown here is derived from an EMBL/GenBank/DDBJ whole genome shotgun (WGS) entry which is preliminary data.</text>
</comment>
<gene>
    <name evidence="3" type="ORF">CTI12_AA593360</name>
</gene>
<dbReference type="GO" id="GO:0003700">
    <property type="term" value="F:DNA-binding transcription factor activity"/>
    <property type="evidence" value="ECO:0007669"/>
    <property type="project" value="InterPro"/>
</dbReference>
<feature type="domain" description="PB1" evidence="2">
    <location>
        <begin position="483"/>
        <end position="566"/>
    </location>
</feature>
<evidence type="ECO:0000256" key="1">
    <source>
        <dbReference type="SAM" id="MobiDB-lite"/>
    </source>
</evidence>
<dbReference type="Gene3D" id="3.10.20.90">
    <property type="entry name" value="Phosphatidylinositol 3-kinase Catalytic Subunit, Chain A, domain 1"/>
    <property type="match status" value="1"/>
</dbReference>
<protein>
    <submittedName>
        <fullName evidence="3">NIN-like protein</fullName>
    </submittedName>
</protein>
<evidence type="ECO:0000313" key="4">
    <source>
        <dbReference type="Proteomes" id="UP000245207"/>
    </source>
</evidence>
<dbReference type="Pfam" id="PF00564">
    <property type="entry name" value="PB1"/>
    <property type="match status" value="1"/>
</dbReference>
<dbReference type="Proteomes" id="UP000245207">
    <property type="component" value="Unassembled WGS sequence"/>
</dbReference>
<organism evidence="3 4">
    <name type="scientific">Artemisia annua</name>
    <name type="common">Sweet wormwood</name>
    <dbReference type="NCBI Taxonomy" id="35608"/>
    <lineage>
        <taxon>Eukaryota</taxon>
        <taxon>Viridiplantae</taxon>
        <taxon>Streptophyta</taxon>
        <taxon>Embryophyta</taxon>
        <taxon>Tracheophyta</taxon>
        <taxon>Spermatophyta</taxon>
        <taxon>Magnoliopsida</taxon>
        <taxon>eudicotyledons</taxon>
        <taxon>Gunneridae</taxon>
        <taxon>Pentapetalae</taxon>
        <taxon>asterids</taxon>
        <taxon>campanulids</taxon>
        <taxon>Asterales</taxon>
        <taxon>Asteraceae</taxon>
        <taxon>Asteroideae</taxon>
        <taxon>Anthemideae</taxon>
        <taxon>Artemisiinae</taxon>
        <taxon>Artemisia</taxon>
    </lineage>
</organism>
<dbReference type="AlphaFoldDB" id="A0A2U1KK30"/>
<name>A0A2U1KK30_ARTAN</name>
<dbReference type="PANTHER" id="PTHR32002">
    <property type="entry name" value="PROTEIN NLP8"/>
    <property type="match status" value="1"/>
</dbReference>
<evidence type="ECO:0000313" key="3">
    <source>
        <dbReference type="EMBL" id="PWA37134.1"/>
    </source>
</evidence>
<dbReference type="InterPro" id="IPR045012">
    <property type="entry name" value="NLP"/>
</dbReference>
<dbReference type="PROSITE" id="PS51745">
    <property type="entry name" value="PB1"/>
    <property type="match status" value="1"/>
</dbReference>
<reference evidence="3 4" key="1">
    <citation type="journal article" date="2018" name="Mol. Plant">
        <title>The genome of Artemisia annua provides insight into the evolution of Asteraceae family and artemisinin biosynthesis.</title>
        <authorList>
            <person name="Shen Q."/>
            <person name="Zhang L."/>
            <person name="Liao Z."/>
            <person name="Wang S."/>
            <person name="Yan T."/>
            <person name="Shi P."/>
            <person name="Liu M."/>
            <person name="Fu X."/>
            <person name="Pan Q."/>
            <person name="Wang Y."/>
            <person name="Lv Z."/>
            <person name="Lu X."/>
            <person name="Zhang F."/>
            <person name="Jiang W."/>
            <person name="Ma Y."/>
            <person name="Chen M."/>
            <person name="Hao X."/>
            <person name="Li L."/>
            <person name="Tang Y."/>
            <person name="Lv G."/>
            <person name="Zhou Y."/>
            <person name="Sun X."/>
            <person name="Brodelius P.E."/>
            <person name="Rose J.K.C."/>
            <person name="Tang K."/>
        </authorList>
    </citation>
    <scope>NUCLEOTIDE SEQUENCE [LARGE SCALE GENOMIC DNA]</scope>
    <source>
        <strain evidence="4">cv. Huhao1</strain>
        <tissue evidence="3">Leaf</tissue>
    </source>
</reference>
<dbReference type="InterPro" id="IPR053793">
    <property type="entry name" value="PB1-like"/>
</dbReference>
<dbReference type="STRING" id="35608.A0A2U1KK30"/>
<dbReference type="PANTHER" id="PTHR32002:SF35">
    <property type="entry name" value="PROTEIN NLP6"/>
    <property type="match status" value="1"/>
</dbReference>
<proteinExistence type="predicted"/>
<dbReference type="EMBL" id="PKPP01017194">
    <property type="protein sequence ID" value="PWA37134.1"/>
    <property type="molecule type" value="Genomic_DNA"/>
</dbReference>
<dbReference type="SMART" id="SM00666">
    <property type="entry name" value="PB1"/>
    <property type="match status" value="1"/>
</dbReference>
<evidence type="ECO:0000259" key="2">
    <source>
        <dbReference type="PROSITE" id="PS51745"/>
    </source>
</evidence>
<accession>A0A2U1KK30</accession>
<keyword evidence="4" id="KW-1185">Reference proteome</keyword>